<dbReference type="GO" id="GO:0006508">
    <property type="term" value="P:proteolysis"/>
    <property type="evidence" value="ECO:0007669"/>
    <property type="project" value="InterPro"/>
</dbReference>
<comment type="caution">
    <text evidence="1">The sequence shown here is derived from an EMBL/GenBank/DDBJ whole genome shotgun (WGS) entry which is preliminary data.</text>
</comment>
<dbReference type="Proteomes" id="UP000016638">
    <property type="component" value="Unassembled WGS sequence"/>
</dbReference>
<keyword evidence="2" id="KW-1185">Reference proteome</keyword>
<keyword evidence="1" id="KW-0378">Hydrolase</keyword>
<dbReference type="STRING" id="1125712.HMPREF1316_1476"/>
<sequence>MAQQATSAPASASGMAPTDAFVTVPADARIATPEVATARLAWDGSGLSAGEHIDYGCTAAHLDVRSDTGALVGRMFSLTYVALDGEGRPDPTRPVTFAYNGGPGCASVPINFGGIGPRRVRTDGVRHLGHPIEVEDNPATLLRQSDVVFLDALGTGFSSLAEGADTTKVFGVDGDADAFCRAISTWLEENGRWTSPVYLFGESYGTVRNAVLMRLLAERDVRVAGVTMLSAIFDWVQTIEGEDLYHLGMMPTMAAAAHFFGKAGEGVPVEEWFDSAMAWDEESLAPALLMGDRLPVEWEARVAEGLSGFIGLPARKLRRQHLRVTLDDFRRTILADEGRVCGRLDMRFSSDAPLSLQTSSTWFEAEDAADDAVEASWTCAFRAFLHDELGYRPPARYLSNNYEHVGVNWKWRHKEPGKDWENSCPNVAYDIAVALRRNPRMKLAILGGRYDAATTFWNVRHDMSRQFLSDELKERVEWHLYNCGHMAYADEPTLEAMAGDLRAFYEKR</sequence>
<dbReference type="eggNOG" id="COG2939">
    <property type="taxonomic scope" value="Bacteria"/>
</dbReference>
<evidence type="ECO:0000313" key="2">
    <source>
        <dbReference type="Proteomes" id="UP000016638"/>
    </source>
</evidence>
<dbReference type="EMBL" id="AWEZ01000017">
    <property type="protein sequence ID" value="ERL10006.1"/>
    <property type="molecule type" value="Genomic_DNA"/>
</dbReference>
<dbReference type="Gene3D" id="3.40.50.1820">
    <property type="entry name" value="alpha/beta hydrolase"/>
    <property type="match status" value="1"/>
</dbReference>
<dbReference type="Pfam" id="PF00450">
    <property type="entry name" value="Peptidase_S10"/>
    <property type="match status" value="1"/>
</dbReference>
<dbReference type="PATRIC" id="fig|1125712.3.peg.510"/>
<keyword evidence="1" id="KW-0121">Carboxypeptidase</keyword>
<dbReference type="InterPro" id="IPR029058">
    <property type="entry name" value="AB_hydrolase_fold"/>
</dbReference>
<dbReference type="AlphaFoldDB" id="U2VBN5"/>
<name>U2VBN5_9ACTN</name>
<protein>
    <submittedName>
        <fullName evidence="1">Serine carboxypeptidase domain protein</fullName>
    </submittedName>
</protein>
<proteinExistence type="predicted"/>
<gene>
    <name evidence="1" type="ORF">HMPREF1316_1476</name>
</gene>
<accession>U2VBN5</accession>
<keyword evidence="1" id="KW-0645">Protease</keyword>
<dbReference type="InterPro" id="IPR001563">
    <property type="entry name" value="Peptidase_S10"/>
</dbReference>
<organism evidence="1 2">
    <name type="scientific">Olsenella profusa F0195</name>
    <dbReference type="NCBI Taxonomy" id="1125712"/>
    <lineage>
        <taxon>Bacteria</taxon>
        <taxon>Bacillati</taxon>
        <taxon>Actinomycetota</taxon>
        <taxon>Coriobacteriia</taxon>
        <taxon>Coriobacteriales</taxon>
        <taxon>Atopobiaceae</taxon>
        <taxon>Olsenella</taxon>
    </lineage>
</organism>
<dbReference type="GO" id="GO:0004185">
    <property type="term" value="F:serine-type carboxypeptidase activity"/>
    <property type="evidence" value="ECO:0007669"/>
    <property type="project" value="InterPro"/>
</dbReference>
<dbReference type="SUPFAM" id="SSF53474">
    <property type="entry name" value="alpha/beta-Hydrolases"/>
    <property type="match status" value="1"/>
</dbReference>
<reference evidence="1 2" key="1">
    <citation type="submission" date="2013-08" db="EMBL/GenBank/DDBJ databases">
        <authorList>
            <person name="Durkin A.S."/>
            <person name="Haft D.R."/>
            <person name="McCorrison J."/>
            <person name="Torralba M."/>
            <person name="Gillis M."/>
            <person name="Haft D.H."/>
            <person name="Methe B."/>
            <person name="Sutton G."/>
            <person name="Nelson K.E."/>
        </authorList>
    </citation>
    <scope>NUCLEOTIDE SEQUENCE [LARGE SCALE GENOMIC DNA]</scope>
    <source>
        <strain evidence="1 2">F0195</strain>
    </source>
</reference>
<evidence type="ECO:0000313" key="1">
    <source>
        <dbReference type="EMBL" id="ERL10006.1"/>
    </source>
</evidence>